<keyword evidence="3" id="KW-1185">Reference proteome</keyword>
<sequence length="261" mass="28390">MEKELEDACIKLAAVVSGLQGKSATAMLRGIVGREDDPAVLAGLAQGKLRSRLDELTDALTGRVNDHHRFMIDFRLRRIQQATADIDALDREVDALMEAEGWTSARDLLVSIPGIGPRGAEELIAEIGVDMNVFPTPAALASWAGVAPGSYQSAGTNKRVATPPGNHYIKRTLGIAAIAAVRKKGSFLNIRFKRLTARLGYSRALVVTERSMITSIWHKFTTGEFYYDLGDTYYARPANAASVRRKIRDLDTAGYTVTPAA</sequence>
<evidence type="ECO:0000313" key="2">
    <source>
        <dbReference type="EMBL" id="BEH02786.1"/>
    </source>
</evidence>
<dbReference type="RefSeq" id="WP_286264701.1">
    <property type="nucleotide sequence ID" value="NZ_AP028056.1"/>
</dbReference>
<dbReference type="GO" id="GO:0003677">
    <property type="term" value="F:DNA binding"/>
    <property type="evidence" value="ECO:0007669"/>
    <property type="project" value="InterPro"/>
</dbReference>
<name>A0AAN0MI00_9ACTN</name>
<gene>
    <name evidence="2" type="ORF">brsh051_20670</name>
</gene>
<dbReference type="PANTHER" id="PTHR33055">
    <property type="entry name" value="TRANSPOSASE FOR INSERTION SEQUENCE ELEMENT IS1111A"/>
    <property type="match status" value="1"/>
</dbReference>
<proteinExistence type="predicted"/>
<dbReference type="InterPro" id="IPR047650">
    <property type="entry name" value="Transpos_IS110"/>
</dbReference>
<dbReference type="AlphaFoldDB" id="A0AAN0MI00"/>
<protein>
    <submittedName>
        <fullName evidence="2">IS110 family transposase</fullName>
    </submittedName>
</protein>
<evidence type="ECO:0000259" key="1">
    <source>
        <dbReference type="Pfam" id="PF02371"/>
    </source>
</evidence>
<dbReference type="PANTHER" id="PTHR33055:SF15">
    <property type="entry name" value="TRANSPOSASE-RELATED"/>
    <property type="match status" value="1"/>
</dbReference>
<dbReference type="Proteomes" id="UP001431656">
    <property type="component" value="Chromosome"/>
</dbReference>
<dbReference type="GO" id="GO:0004803">
    <property type="term" value="F:transposase activity"/>
    <property type="evidence" value="ECO:0007669"/>
    <property type="project" value="InterPro"/>
</dbReference>
<organism evidence="2 3">
    <name type="scientific">Brooklawnia propionicigenes</name>
    <dbReference type="NCBI Taxonomy" id="3041175"/>
    <lineage>
        <taxon>Bacteria</taxon>
        <taxon>Bacillati</taxon>
        <taxon>Actinomycetota</taxon>
        <taxon>Actinomycetes</taxon>
        <taxon>Propionibacteriales</taxon>
        <taxon>Propionibacteriaceae</taxon>
        <taxon>Brooklawnia</taxon>
    </lineage>
</organism>
<feature type="domain" description="Transposase IS116/IS110/IS902 C-terminal" evidence="1">
    <location>
        <begin position="107"/>
        <end position="185"/>
    </location>
</feature>
<dbReference type="Pfam" id="PF02371">
    <property type="entry name" value="Transposase_20"/>
    <property type="match status" value="1"/>
</dbReference>
<accession>A0AAN0MI00</accession>
<evidence type="ECO:0000313" key="3">
    <source>
        <dbReference type="Proteomes" id="UP001431656"/>
    </source>
</evidence>
<dbReference type="EMBL" id="AP028056">
    <property type="protein sequence ID" value="BEH02786.1"/>
    <property type="molecule type" value="Genomic_DNA"/>
</dbReference>
<dbReference type="KEGG" id="broo:brsh051_20670"/>
<dbReference type="InterPro" id="IPR003346">
    <property type="entry name" value="Transposase_20"/>
</dbReference>
<reference evidence="2" key="1">
    <citation type="journal article" date="2024" name="Int. J. Syst. Evol. Microbiol.">
        <title>Brooklawnia propionicigenes sp. nov., a facultatively anaerobic, propionate-producing bacterium isolated from a methanogenic reactor treating waste from cattle farms.</title>
        <authorList>
            <person name="Akita Y."/>
            <person name="Ueki A."/>
            <person name="Tonouchi A."/>
            <person name="Sugawara Y."/>
            <person name="Honma S."/>
            <person name="Kaku N."/>
            <person name="Ueki K."/>
        </authorList>
    </citation>
    <scope>NUCLEOTIDE SEQUENCE</scope>
    <source>
        <strain evidence="2">SH051</strain>
    </source>
</reference>
<dbReference type="GO" id="GO:0006313">
    <property type="term" value="P:DNA transposition"/>
    <property type="evidence" value="ECO:0007669"/>
    <property type="project" value="InterPro"/>
</dbReference>